<dbReference type="RefSeq" id="XP_016227602.1">
    <property type="nucleotide sequence ID" value="XM_016368084.1"/>
</dbReference>
<evidence type="ECO:0000313" key="2">
    <source>
        <dbReference type="Proteomes" id="UP000054302"/>
    </source>
</evidence>
<dbReference type="GeneID" id="27321455"/>
<organism evidence="1 2">
    <name type="scientific">Exophiala mesophila</name>
    <name type="common">Black yeast-like fungus</name>
    <dbReference type="NCBI Taxonomy" id="212818"/>
    <lineage>
        <taxon>Eukaryota</taxon>
        <taxon>Fungi</taxon>
        <taxon>Dikarya</taxon>
        <taxon>Ascomycota</taxon>
        <taxon>Pezizomycotina</taxon>
        <taxon>Eurotiomycetes</taxon>
        <taxon>Chaetothyriomycetidae</taxon>
        <taxon>Chaetothyriales</taxon>
        <taxon>Herpotrichiellaceae</taxon>
        <taxon>Exophiala</taxon>
    </lineage>
</organism>
<reference evidence="1 2" key="1">
    <citation type="submission" date="2015-01" db="EMBL/GenBank/DDBJ databases">
        <title>The Genome Sequence of Exophiala mesophila CBS40295.</title>
        <authorList>
            <consortium name="The Broad Institute Genomics Platform"/>
            <person name="Cuomo C."/>
            <person name="de Hoog S."/>
            <person name="Gorbushina A."/>
            <person name="Stielow B."/>
            <person name="Teixiera M."/>
            <person name="Abouelleil A."/>
            <person name="Chapman S.B."/>
            <person name="Priest M."/>
            <person name="Young S.K."/>
            <person name="Wortman J."/>
            <person name="Nusbaum C."/>
            <person name="Birren B."/>
        </authorList>
    </citation>
    <scope>NUCLEOTIDE SEQUENCE [LARGE SCALE GENOMIC DNA]</scope>
    <source>
        <strain evidence="1 2">CBS 40295</strain>
    </source>
</reference>
<dbReference type="Proteomes" id="UP000054302">
    <property type="component" value="Unassembled WGS sequence"/>
</dbReference>
<proteinExistence type="predicted"/>
<keyword evidence="2" id="KW-1185">Reference proteome</keyword>
<gene>
    <name evidence="1" type="ORF">PV10_03610</name>
</gene>
<protein>
    <submittedName>
        <fullName evidence="1">Uncharacterized protein</fullName>
    </submittedName>
</protein>
<evidence type="ECO:0000313" key="1">
    <source>
        <dbReference type="EMBL" id="KIV96028.1"/>
    </source>
</evidence>
<dbReference type="AlphaFoldDB" id="A0A0D2AAV6"/>
<name>A0A0D2AAV6_EXOME</name>
<dbReference type="EMBL" id="KN847521">
    <property type="protein sequence ID" value="KIV96028.1"/>
    <property type="molecule type" value="Genomic_DNA"/>
</dbReference>
<sequence length="120" mass="13375">MSAKGIYSPKMPAARRQKVDRCLVKEIFHNSIRPYKSGSTPERKEIDPALTAEAAQDGYVLVDIVNLRASEMTKMMIKDVIAGCSPLRVAAKYDINPADLVVRLARYGYEQGLRNGDMTK</sequence>
<accession>A0A0D2AAV6</accession>
<dbReference type="HOGENOM" id="CLU_2049711_0_0_1"/>
<dbReference type="VEuPathDB" id="FungiDB:PV10_03610"/>